<dbReference type="Gene3D" id="2.60.40.3120">
    <property type="match status" value="1"/>
</dbReference>
<name>A0A9P0A2B7_BEMTA</name>
<gene>
    <name evidence="4" type="ORF">BEMITA_LOCUS2175</name>
</gene>
<dbReference type="PANTHER" id="PTHR12756">
    <property type="entry name" value="CYTOSOLIC CARBOXYPEPTIDASE"/>
    <property type="match status" value="1"/>
</dbReference>
<dbReference type="PANTHER" id="PTHR12756:SF11">
    <property type="entry name" value="CYTOSOLIC CARBOXYPEPTIDASE 1"/>
    <property type="match status" value="1"/>
</dbReference>
<evidence type="ECO:0000259" key="3">
    <source>
        <dbReference type="Pfam" id="PF18027"/>
    </source>
</evidence>
<comment type="cofactor">
    <cofactor evidence="1">
        <name>Zn(2+)</name>
        <dbReference type="ChEBI" id="CHEBI:29105"/>
    </cofactor>
</comment>
<organism evidence="4 5">
    <name type="scientific">Bemisia tabaci</name>
    <name type="common">Sweetpotato whitefly</name>
    <name type="synonym">Aleurodes tabaci</name>
    <dbReference type="NCBI Taxonomy" id="7038"/>
    <lineage>
        <taxon>Eukaryota</taxon>
        <taxon>Metazoa</taxon>
        <taxon>Ecdysozoa</taxon>
        <taxon>Arthropoda</taxon>
        <taxon>Hexapoda</taxon>
        <taxon>Insecta</taxon>
        <taxon>Pterygota</taxon>
        <taxon>Neoptera</taxon>
        <taxon>Paraneoptera</taxon>
        <taxon>Hemiptera</taxon>
        <taxon>Sternorrhyncha</taxon>
        <taxon>Aleyrodoidea</taxon>
        <taxon>Aleyrodidae</taxon>
        <taxon>Aleyrodinae</taxon>
        <taxon>Bemisia</taxon>
    </lineage>
</organism>
<dbReference type="InterPro" id="IPR050821">
    <property type="entry name" value="Cytosolic_carboxypeptidase"/>
</dbReference>
<accession>A0A9P0A2B7</accession>
<protein>
    <recommendedName>
        <fullName evidence="3">Cytosolic carboxypeptidase N-terminal domain-containing protein</fullName>
    </recommendedName>
</protein>
<evidence type="ECO:0000256" key="2">
    <source>
        <dbReference type="SAM" id="MobiDB-lite"/>
    </source>
</evidence>
<dbReference type="InterPro" id="IPR040626">
    <property type="entry name" value="Pepdidase_M14_N"/>
</dbReference>
<dbReference type="AlphaFoldDB" id="A0A9P0A2B7"/>
<feature type="compositionally biased region" description="Acidic residues" evidence="2">
    <location>
        <begin position="38"/>
        <end position="58"/>
    </location>
</feature>
<keyword evidence="5" id="KW-1185">Reference proteome</keyword>
<dbReference type="Pfam" id="PF18027">
    <property type="entry name" value="Pepdidase_M14_N"/>
    <property type="match status" value="1"/>
</dbReference>
<dbReference type="Proteomes" id="UP001152759">
    <property type="component" value="Chromosome 10"/>
</dbReference>
<sequence length="391" mass="44681">MCLERRDLPVPSLYGPYRFNLRNVSSSFQKSDFGSMSEESDSSDEDDEDEELEVENELLDGGSLKKTRRKSSGLHQDKIFTSIQGINCKRSFSSAYCTIANRVNSVNTFVKVAYPDMIGGKGAGLLEPLHSKDRNVCRTKLQSSVERGLNADRYLHNIVYDLDELAAAEVHIRTQDPAEMLCNKDIQKLGVKEPGSTARLRFESRFESGNLRKAIQVGTREYDLILTPDINSTSHHQWFYFEVSNMEANSTYVFNIVNCLKSNSQFNFGMKPLLFSVKEATLGRPGWRRIGTDICYYRNSYRFSNKRKKTYFTATFSFKFPHALDVCYFAYHFPYTYSLLLTQIWKWTCNAPNSSVYIRVDNLCSSLKNNQIPLITVSALDTPDNLLIVSI</sequence>
<reference evidence="4" key="1">
    <citation type="submission" date="2021-12" db="EMBL/GenBank/DDBJ databases">
        <authorList>
            <person name="King R."/>
        </authorList>
    </citation>
    <scope>NUCLEOTIDE SEQUENCE</scope>
</reference>
<feature type="region of interest" description="Disordered" evidence="2">
    <location>
        <begin position="29"/>
        <end position="69"/>
    </location>
</feature>
<evidence type="ECO:0000256" key="1">
    <source>
        <dbReference type="ARBA" id="ARBA00001947"/>
    </source>
</evidence>
<evidence type="ECO:0000313" key="5">
    <source>
        <dbReference type="Proteomes" id="UP001152759"/>
    </source>
</evidence>
<proteinExistence type="predicted"/>
<feature type="domain" description="Cytosolic carboxypeptidase N-terminal" evidence="3">
    <location>
        <begin position="202"/>
        <end position="331"/>
    </location>
</feature>
<dbReference type="EMBL" id="OU963871">
    <property type="protein sequence ID" value="CAH0382659.1"/>
    <property type="molecule type" value="Genomic_DNA"/>
</dbReference>
<evidence type="ECO:0000313" key="4">
    <source>
        <dbReference type="EMBL" id="CAH0382659.1"/>
    </source>
</evidence>